<dbReference type="InterPro" id="IPR013783">
    <property type="entry name" value="Ig-like_fold"/>
</dbReference>
<proteinExistence type="predicted"/>
<evidence type="ECO:0000313" key="1">
    <source>
        <dbReference type="EMBL" id="GHE67440.1"/>
    </source>
</evidence>
<dbReference type="RefSeq" id="WP_229838653.1">
    <property type="nucleotide sequence ID" value="NZ_BNAG01000003.1"/>
</dbReference>
<dbReference type="Gene3D" id="2.60.120.200">
    <property type="match status" value="2"/>
</dbReference>
<evidence type="ECO:0000313" key="2">
    <source>
        <dbReference type="Proteomes" id="UP000658258"/>
    </source>
</evidence>
<dbReference type="Pfam" id="PF17957">
    <property type="entry name" value="Big_7"/>
    <property type="match status" value="1"/>
</dbReference>
<sequence length="600" mass="65518">MATKKTQSIMKLFKSIVTSFALLLVLVGCDNSFIDEIEAVDPGADESAPAVTISYPTEGTQIQVYESVTSINIQFEVTDDIEVDNISVRLNDNEIVSYSDFKDYRRFVGEYLYEELVDGDHTLSIVATDIDGKTTTRSVNFSKVPPYQAKYDGEIFYMPFDGDNIELVSVTYPTEVGNMGFAGQGKVGGNALAGASGSYLTFPTNGLLEDEFSAVFWMKVNATPDRAGVLVIGPPDEANPTNPNNRKAGFRFFRENAGGKQRFKLNVGTGASDSWFDGGAAADVDPTKDEWVHMAFTISQSEATVYINGQVVKTGAFAGVDWTNCDIISIMSGAPRFTAWNHLSDQSFMDELRLFNKALSQTEIQNIIRDEGGNVPYQGEFGEIFYMPFDGNYTEAASGSNATAVGSPSFAGSGLRGTNAYKGAADSYLTFPSEALENDEFSASFWYKVNGDPDRAGILVIGPPDDANPTAQNKRTSGFRFFRENAGGEQRFKLNIGTGASDSWFDGGDAADVPLTNTDWIHMAFTISQTEAKVYINGQLVSEGTFDGIDWTDCDIMSIMSGAPRFTGWGHNADHSVMDELRIFDRVITQTEIQTIINAR</sequence>
<name>A0ABQ3I9E0_9BACT</name>
<dbReference type="PANTHER" id="PTHR42535">
    <property type="entry name" value="OOKINETE PROTEIN, PUTATIVE-RELATED"/>
    <property type="match status" value="1"/>
</dbReference>
<keyword evidence="2" id="KW-1185">Reference proteome</keyword>
<dbReference type="EMBL" id="BNAG01000003">
    <property type="protein sequence ID" value="GHE67440.1"/>
    <property type="molecule type" value="Genomic_DNA"/>
</dbReference>
<dbReference type="Pfam" id="PF13385">
    <property type="entry name" value="Laminin_G_3"/>
    <property type="match status" value="2"/>
</dbReference>
<reference evidence="2" key="1">
    <citation type="journal article" date="2019" name="Int. J. Syst. Evol. Microbiol.">
        <title>The Global Catalogue of Microorganisms (GCM) 10K type strain sequencing project: providing services to taxonomists for standard genome sequencing and annotation.</title>
        <authorList>
            <consortium name="The Broad Institute Genomics Platform"/>
            <consortium name="The Broad Institute Genome Sequencing Center for Infectious Disease"/>
            <person name="Wu L."/>
            <person name="Ma J."/>
        </authorList>
    </citation>
    <scope>NUCLEOTIDE SEQUENCE [LARGE SCALE GENOMIC DNA]</scope>
    <source>
        <strain evidence="2">CGMCC 1.15111</strain>
    </source>
</reference>
<protein>
    <recommendedName>
        <fullName evidence="3">LamG-like jellyroll fold domain-containing protein</fullName>
    </recommendedName>
</protein>
<dbReference type="Gene3D" id="2.60.40.10">
    <property type="entry name" value="Immunoglobulins"/>
    <property type="match status" value="1"/>
</dbReference>
<dbReference type="PROSITE" id="PS51257">
    <property type="entry name" value="PROKAR_LIPOPROTEIN"/>
    <property type="match status" value="1"/>
</dbReference>
<dbReference type="InterPro" id="IPR013320">
    <property type="entry name" value="ConA-like_dom_sf"/>
</dbReference>
<dbReference type="SUPFAM" id="SSF49899">
    <property type="entry name" value="Concanavalin A-like lectins/glucanases"/>
    <property type="match status" value="2"/>
</dbReference>
<evidence type="ECO:0008006" key="3">
    <source>
        <dbReference type="Google" id="ProtNLM"/>
    </source>
</evidence>
<comment type="caution">
    <text evidence="1">The sequence shown here is derived from an EMBL/GenBank/DDBJ whole genome shotgun (WGS) entry which is preliminary data.</text>
</comment>
<dbReference type="Proteomes" id="UP000658258">
    <property type="component" value="Unassembled WGS sequence"/>
</dbReference>
<dbReference type="PANTHER" id="PTHR42535:SF2">
    <property type="entry name" value="CHROMOSOME UNDETERMINED SCAFFOLD_146, WHOLE GENOME SHOTGUN SEQUENCE"/>
    <property type="match status" value="1"/>
</dbReference>
<accession>A0ABQ3I9E0</accession>
<gene>
    <name evidence="1" type="ORF">GCM10011340_23690</name>
</gene>
<organism evidence="1 2">
    <name type="scientific">Roseivirga thermotolerans</name>
    <dbReference type="NCBI Taxonomy" id="1758176"/>
    <lineage>
        <taxon>Bacteria</taxon>
        <taxon>Pseudomonadati</taxon>
        <taxon>Bacteroidota</taxon>
        <taxon>Cytophagia</taxon>
        <taxon>Cytophagales</taxon>
        <taxon>Roseivirgaceae</taxon>
        <taxon>Roseivirga</taxon>
    </lineage>
</organism>